<dbReference type="PANTHER" id="PTHR46069:SF1">
    <property type="entry name" value="CHROMOSOME UNDETERMINED SCAFFOLD_125, WHOLE GENOME SHOTGUN SEQUENCE"/>
    <property type="match status" value="1"/>
</dbReference>
<dbReference type="PANTHER" id="PTHR46069">
    <property type="entry name" value="TUBULIN TYROSINE LIGASE"/>
    <property type="match status" value="1"/>
</dbReference>
<dbReference type="PROSITE" id="PS51221">
    <property type="entry name" value="TTL"/>
    <property type="match status" value="1"/>
</dbReference>
<keyword evidence="2" id="KW-1185">Reference proteome</keyword>
<dbReference type="SUPFAM" id="SSF56059">
    <property type="entry name" value="Glutathione synthetase ATP-binding domain-like"/>
    <property type="match status" value="1"/>
</dbReference>
<evidence type="ECO:0008006" key="3">
    <source>
        <dbReference type="Google" id="ProtNLM"/>
    </source>
</evidence>
<organism evidence="1 2">
    <name type="scientific">Stentor coeruleus</name>
    <dbReference type="NCBI Taxonomy" id="5963"/>
    <lineage>
        <taxon>Eukaryota</taxon>
        <taxon>Sar</taxon>
        <taxon>Alveolata</taxon>
        <taxon>Ciliophora</taxon>
        <taxon>Postciliodesmatophora</taxon>
        <taxon>Heterotrichea</taxon>
        <taxon>Heterotrichida</taxon>
        <taxon>Stentoridae</taxon>
        <taxon>Stentor</taxon>
    </lineage>
</organism>
<reference evidence="1 2" key="1">
    <citation type="submission" date="2016-11" db="EMBL/GenBank/DDBJ databases">
        <title>The macronuclear genome of Stentor coeruleus: a giant cell with tiny introns.</title>
        <authorList>
            <person name="Slabodnick M."/>
            <person name="Ruby J.G."/>
            <person name="Reiff S.B."/>
            <person name="Swart E.C."/>
            <person name="Gosai S."/>
            <person name="Prabakaran S."/>
            <person name="Witkowska E."/>
            <person name="Larue G.E."/>
            <person name="Fisher S."/>
            <person name="Freeman R.M."/>
            <person name="Gunawardena J."/>
            <person name="Chu W."/>
            <person name="Stover N.A."/>
            <person name="Gregory B.D."/>
            <person name="Nowacki M."/>
            <person name="Derisi J."/>
            <person name="Roy S.W."/>
            <person name="Marshall W.F."/>
            <person name="Sood P."/>
        </authorList>
    </citation>
    <scope>NUCLEOTIDE SEQUENCE [LARGE SCALE GENOMIC DNA]</scope>
    <source>
        <strain evidence="1">WM001</strain>
    </source>
</reference>
<evidence type="ECO:0000313" key="2">
    <source>
        <dbReference type="Proteomes" id="UP000187209"/>
    </source>
</evidence>
<dbReference type="OrthoDB" id="196367at2759"/>
<dbReference type="Proteomes" id="UP000187209">
    <property type="component" value="Unassembled WGS sequence"/>
</dbReference>
<name>A0A1R2BPX4_9CILI</name>
<dbReference type="Gene3D" id="3.30.470.20">
    <property type="entry name" value="ATP-grasp fold, B domain"/>
    <property type="match status" value="1"/>
</dbReference>
<dbReference type="InterPro" id="IPR004344">
    <property type="entry name" value="TTL/TTLL_fam"/>
</dbReference>
<proteinExistence type="predicted"/>
<evidence type="ECO:0000313" key="1">
    <source>
        <dbReference type="EMBL" id="OMJ78863.1"/>
    </source>
</evidence>
<protein>
    <recommendedName>
        <fullName evidence="3">Tubulin--tyrosine ligase-like protein 9</fullName>
    </recommendedName>
</protein>
<dbReference type="EMBL" id="MPUH01000499">
    <property type="protein sequence ID" value="OMJ78863.1"/>
    <property type="molecule type" value="Genomic_DNA"/>
</dbReference>
<dbReference type="Pfam" id="PF03133">
    <property type="entry name" value="TTL"/>
    <property type="match status" value="1"/>
</dbReference>
<comment type="caution">
    <text evidence="1">The sequence shown here is derived from an EMBL/GenBank/DDBJ whole genome shotgun (WGS) entry which is preliminary data.</text>
</comment>
<accession>A0A1R2BPX4</accession>
<sequence length="659" mass="76330">MRSGMKNEELTKNSVRSNSNSADFYFSVGVKISRSKLKKFIPFLSGVSSDEAITTPRFEPLSIRGVEFATMPKRPTLKPQTTILPKIEDPYNPKLLPNHKPFKEKPQQKKAPSKKNFAMKKETIVVIDKVSPRQVSPPKNKIITKVSYKEAARLPEWAMIAKPELEKIWRNLICCSNGVKPVIQGNCSFKYYVGKGNNSALIKRLMGARAWWTSTENINEANFAWTQWKDKNYIQTLPNGKTIEHSIDTYYTPQINYQVPVRINNIYRQVDLNDLGLFKIKGSPSYTAANCCEFFSLVSKVYNKLEFNQHLANKKGLFMSLKTYHDACGKNIFDCHPITYHITNGEDDPEFIKFIEAYNKQEKSKKKKKSRNVWIIKPGENSNRGHGIQVCKNLNDIKAAIKENIDIRTNQPRTYILQKYIEKPFLVQNRKFDIRCYALITCINGLMQAYFYTDGYIRTSCVEYNINDTNNNFIHLTNDAVQKHSDDYGKYEDNNKMSYKDFQRYLDYEITDKSINFYTSILPKIKAIVKDTIHAVYPKIDVNRKLNCMEIFGYDFMLDSKLKPWIIEVNTNPCLELSSSYLSYLIPTMLDNAFRIVLDTIFPSPVFNRNHDPIPENRFDLIFHQLIDGAKVMESLSQTVNEEIELSDTEETFSDKENP</sequence>
<gene>
    <name evidence="1" type="ORF">SteCoe_21216</name>
</gene>
<dbReference type="AlphaFoldDB" id="A0A1R2BPX4"/>